<keyword evidence="2" id="KW-0808">Transferase</keyword>
<dbReference type="InterPro" id="IPR041588">
    <property type="entry name" value="Integrase_H2C2"/>
</dbReference>
<dbReference type="EC" id="2.7.7.49" evidence="1"/>
<name>A0ABQ9G6P5_9NEOP</name>
<evidence type="ECO:0000256" key="7">
    <source>
        <dbReference type="ARBA" id="ARBA00022918"/>
    </source>
</evidence>
<evidence type="ECO:0000259" key="10">
    <source>
        <dbReference type="Pfam" id="PF17917"/>
    </source>
</evidence>
<keyword evidence="4" id="KW-0540">Nuclease</keyword>
<dbReference type="Gene3D" id="3.30.70.270">
    <property type="match status" value="2"/>
</dbReference>
<keyword evidence="6" id="KW-0378">Hydrolase</keyword>
<keyword evidence="3" id="KW-0548">Nucleotidyltransferase</keyword>
<evidence type="ECO:0000256" key="1">
    <source>
        <dbReference type="ARBA" id="ARBA00012493"/>
    </source>
</evidence>
<keyword evidence="13" id="KW-1185">Reference proteome</keyword>
<dbReference type="Pfam" id="PF17921">
    <property type="entry name" value="Integrase_H2C2"/>
    <property type="match status" value="1"/>
</dbReference>
<feature type="domain" description="Reverse transcriptase RNase H-like" evidence="10">
    <location>
        <begin position="327"/>
        <end position="426"/>
    </location>
</feature>
<sequence>MTTIGPDAANIFNKFSLSEAESKNLSVIKTKFDAYFAMITNITCKRYLFNKITQAEGQPFNDSLTSVVNQGKKCEFGELYDSLLRDKIVVGVCSDTVRENLIAEEGLTFDKTVKICRASEITKLQVSAMRGDTLPGMHAMHISHKKILSESQDTELKTRSKCPKCGYNHPQRMCPAVGKECKKCGKVAKTAFQYWVKQMSFGLASAPEVFQQIMCHTLHGIKGAEYSMDDFLLHAESINELDVITETVMKKLAEAGLTLHCSKTAKIPGNDKLLVKFIPRVAECSAPLRKLLEKDLAVHWELEQENAFEDLKDSLKSLLLLRYLDQIKPLTISVDASSHSVASVLLQENHPVFYASKALTKTQQNHSQIEKEAFAILSTYKKFHEYIWGNQEVTIETDHKPLKAIFKKSLHDSPARLHRIQIEILPYNPTTFRDEQAVYEDIIFKGKRTLTPPSWKPLILSQLHCSHKGVQGTLAIARDQVFWSGMTQDITSFVQNCATCQKIQNDPSQESLSEETVPSSPWMCGLLSMGYPMSFVQMEGHSIHHTSSRSSERNRTSSIEYRVHTFLGRTVSWSDTYKKQKNLLAKCEEDQLDIWVALLHLRNTSTGNLGFLVQRLMGRRTKTTLPSSAKLLQLALIKGVRQNLTTCRQTEIDRVNRNRHKPAPLQATQEVLLLERHKQWIPAEVVQAAPDSRSYIIDSPRGRYRRDSWFFKPLKWERPQPAQYKDPRQGATILPPKIPPEGSLPETSEPLQSTSAEPGNQGEEENGNNSRSTSPDFRGFSHDPEHRSTPRNTYEHQMANVPKKTRGGSNVIPPHKLNL</sequence>
<dbReference type="InterPro" id="IPR043502">
    <property type="entry name" value="DNA/RNA_pol_sf"/>
</dbReference>
<evidence type="ECO:0000313" key="13">
    <source>
        <dbReference type="Proteomes" id="UP001159363"/>
    </source>
</evidence>
<evidence type="ECO:0000313" key="12">
    <source>
        <dbReference type="EMBL" id="KAJ8868125.1"/>
    </source>
</evidence>
<feature type="domain" description="Reverse transcriptase" evidence="9">
    <location>
        <begin position="188"/>
        <end position="267"/>
    </location>
</feature>
<evidence type="ECO:0000256" key="4">
    <source>
        <dbReference type="ARBA" id="ARBA00022722"/>
    </source>
</evidence>
<accession>A0ABQ9G6P5</accession>
<dbReference type="InterPro" id="IPR041373">
    <property type="entry name" value="RT_RNaseH"/>
</dbReference>
<proteinExistence type="predicted"/>
<dbReference type="Pfam" id="PF00078">
    <property type="entry name" value="RVT_1"/>
    <property type="match status" value="1"/>
</dbReference>
<dbReference type="Gene3D" id="3.10.10.10">
    <property type="entry name" value="HIV Type 1 Reverse Transcriptase, subunit A, domain 1"/>
    <property type="match status" value="1"/>
</dbReference>
<evidence type="ECO:0000256" key="8">
    <source>
        <dbReference type="SAM" id="MobiDB-lite"/>
    </source>
</evidence>
<dbReference type="SUPFAM" id="SSF56672">
    <property type="entry name" value="DNA/RNA polymerases"/>
    <property type="match status" value="1"/>
</dbReference>
<evidence type="ECO:0000256" key="2">
    <source>
        <dbReference type="ARBA" id="ARBA00022679"/>
    </source>
</evidence>
<dbReference type="Proteomes" id="UP001159363">
    <property type="component" value="Chromosome 14"/>
</dbReference>
<evidence type="ECO:0000256" key="6">
    <source>
        <dbReference type="ARBA" id="ARBA00022801"/>
    </source>
</evidence>
<evidence type="ECO:0000256" key="5">
    <source>
        <dbReference type="ARBA" id="ARBA00022759"/>
    </source>
</evidence>
<dbReference type="Gene3D" id="1.10.340.70">
    <property type="match status" value="1"/>
</dbReference>
<keyword evidence="7" id="KW-0695">RNA-directed DNA polymerase</keyword>
<dbReference type="Pfam" id="PF17917">
    <property type="entry name" value="RT_RNaseH"/>
    <property type="match status" value="1"/>
</dbReference>
<reference evidence="12 13" key="1">
    <citation type="submission" date="2023-02" db="EMBL/GenBank/DDBJ databases">
        <title>LHISI_Scaffold_Assembly.</title>
        <authorList>
            <person name="Stuart O.P."/>
            <person name="Cleave R."/>
            <person name="Magrath M.J.L."/>
            <person name="Mikheyev A.S."/>
        </authorList>
    </citation>
    <scope>NUCLEOTIDE SEQUENCE [LARGE SCALE GENOMIC DNA]</scope>
    <source>
        <strain evidence="12">Daus_M_001</strain>
        <tissue evidence="12">Leg muscle</tissue>
    </source>
</reference>
<organism evidence="12 13">
    <name type="scientific">Dryococelus australis</name>
    <dbReference type="NCBI Taxonomy" id="614101"/>
    <lineage>
        <taxon>Eukaryota</taxon>
        <taxon>Metazoa</taxon>
        <taxon>Ecdysozoa</taxon>
        <taxon>Arthropoda</taxon>
        <taxon>Hexapoda</taxon>
        <taxon>Insecta</taxon>
        <taxon>Pterygota</taxon>
        <taxon>Neoptera</taxon>
        <taxon>Polyneoptera</taxon>
        <taxon>Phasmatodea</taxon>
        <taxon>Verophasmatodea</taxon>
        <taxon>Anareolatae</taxon>
        <taxon>Phasmatidae</taxon>
        <taxon>Eurycanthinae</taxon>
        <taxon>Dryococelus</taxon>
    </lineage>
</organism>
<dbReference type="InterPro" id="IPR043128">
    <property type="entry name" value="Rev_trsase/Diguanyl_cyclase"/>
</dbReference>
<dbReference type="PANTHER" id="PTHR37984:SF9">
    <property type="entry name" value="INTEGRASE CATALYTIC DOMAIN-CONTAINING PROTEIN"/>
    <property type="match status" value="1"/>
</dbReference>
<protein>
    <recommendedName>
        <fullName evidence="1">RNA-directed DNA polymerase</fullName>
        <ecNumber evidence="1">2.7.7.49</ecNumber>
    </recommendedName>
</protein>
<evidence type="ECO:0000259" key="11">
    <source>
        <dbReference type="Pfam" id="PF17921"/>
    </source>
</evidence>
<gene>
    <name evidence="12" type="ORF">PR048_031934</name>
</gene>
<dbReference type="CDD" id="cd09274">
    <property type="entry name" value="RNase_HI_RT_Ty3"/>
    <property type="match status" value="1"/>
</dbReference>
<keyword evidence="5" id="KW-0255">Endonuclease</keyword>
<feature type="compositionally biased region" description="Basic and acidic residues" evidence="8">
    <location>
        <begin position="779"/>
        <end position="788"/>
    </location>
</feature>
<evidence type="ECO:0000256" key="3">
    <source>
        <dbReference type="ARBA" id="ARBA00022695"/>
    </source>
</evidence>
<dbReference type="PANTHER" id="PTHR37984">
    <property type="entry name" value="PROTEIN CBG26694"/>
    <property type="match status" value="1"/>
</dbReference>
<feature type="domain" description="Integrase zinc-binding" evidence="11">
    <location>
        <begin position="452"/>
        <end position="504"/>
    </location>
</feature>
<feature type="compositionally biased region" description="Polar residues" evidence="8">
    <location>
        <begin position="745"/>
        <end position="756"/>
    </location>
</feature>
<dbReference type="InterPro" id="IPR000477">
    <property type="entry name" value="RT_dom"/>
</dbReference>
<dbReference type="InterPro" id="IPR050951">
    <property type="entry name" value="Retrovirus_Pol_polyprotein"/>
</dbReference>
<feature type="region of interest" description="Disordered" evidence="8">
    <location>
        <begin position="720"/>
        <end position="819"/>
    </location>
</feature>
<dbReference type="EMBL" id="JARBHB010000015">
    <property type="protein sequence ID" value="KAJ8868125.1"/>
    <property type="molecule type" value="Genomic_DNA"/>
</dbReference>
<evidence type="ECO:0000259" key="9">
    <source>
        <dbReference type="Pfam" id="PF00078"/>
    </source>
</evidence>
<comment type="caution">
    <text evidence="12">The sequence shown here is derived from an EMBL/GenBank/DDBJ whole genome shotgun (WGS) entry which is preliminary data.</text>
</comment>